<name>A0A014N8J8_9GAMM</name>
<proteinExistence type="predicted"/>
<dbReference type="Proteomes" id="UP000019918">
    <property type="component" value="Unassembled WGS sequence"/>
</dbReference>
<keyword evidence="2" id="KW-1185">Reference proteome</keyword>
<evidence type="ECO:0000313" key="2">
    <source>
        <dbReference type="Proteomes" id="UP000019918"/>
    </source>
</evidence>
<gene>
    <name evidence="1" type="ORF">BG55_11170</name>
</gene>
<comment type="caution">
    <text evidence="1">The sequence shown here is derived from an EMBL/GenBank/DDBJ whole genome shotgun (WGS) entry which is preliminary data.</text>
</comment>
<dbReference type="EMBL" id="JFHN01000045">
    <property type="protein sequence ID" value="EXU75688.1"/>
    <property type="molecule type" value="Genomic_DNA"/>
</dbReference>
<evidence type="ECO:0000313" key="1">
    <source>
        <dbReference type="EMBL" id="EXU75688.1"/>
    </source>
</evidence>
<organism evidence="1 2">
    <name type="scientific">Erwinia mallotivora</name>
    <dbReference type="NCBI Taxonomy" id="69222"/>
    <lineage>
        <taxon>Bacteria</taxon>
        <taxon>Pseudomonadati</taxon>
        <taxon>Pseudomonadota</taxon>
        <taxon>Gammaproteobacteria</taxon>
        <taxon>Enterobacterales</taxon>
        <taxon>Erwiniaceae</taxon>
        <taxon>Erwinia</taxon>
    </lineage>
</organism>
<dbReference type="STRING" id="69222.BG55_11170"/>
<reference evidence="1 2" key="1">
    <citation type="submission" date="2014-02" db="EMBL/GenBank/DDBJ databases">
        <title>Draft genome of Erwinia mallotivora strain BT-MARDI, a papaya dieback pathogen.</title>
        <authorList>
            <person name="Redzuan R."/>
            <person name="Abu Bakar N."/>
            <person name="Badrun R."/>
            <person name="Mohd Raih M.F."/>
            <person name="Rozano L."/>
            <person name="Mat Amin N."/>
        </authorList>
    </citation>
    <scope>NUCLEOTIDE SEQUENCE [LARGE SCALE GENOMIC DNA]</scope>
    <source>
        <strain evidence="1 2">BT-MARDI</strain>
    </source>
</reference>
<accession>A0A014N8J8</accession>
<sequence>MKKTRYIEEQLAFALKQAETGTREREDFSLLDTNI</sequence>
<protein>
    <submittedName>
        <fullName evidence="1">Transposase</fullName>
    </submittedName>
</protein>
<dbReference type="AlphaFoldDB" id="A0A014N8J8"/>